<comment type="subcellular location">
    <subcellularLocation>
        <location evidence="1">Cell membrane</location>
        <topology evidence="1">Multi-pass membrane protein</topology>
    </subcellularLocation>
</comment>
<evidence type="ECO:0000256" key="1">
    <source>
        <dbReference type="ARBA" id="ARBA00004651"/>
    </source>
</evidence>
<keyword evidence="2" id="KW-1003">Cell membrane</keyword>
<gene>
    <name evidence="8" type="ORF">MNB_SUP05-4-379</name>
</gene>
<dbReference type="InterPro" id="IPR051791">
    <property type="entry name" value="Pra-immunoreactive"/>
</dbReference>
<dbReference type="InterPro" id="IPR010432">
    <property type="entry name" value="RDD"/>
</dbReference>
<dbReference type="Pfam" id="PF06271">
    <property type="entry name" value="RDD"/>
    <property type="match status" value="1"/>
</dbReference>
<organism evidence="8">
    <name type="scientific">hydrothermal vent metagenome</name>
    <dbReference type="NCBI Taxonomy" id="652676"/>
    <lineage>
        <taxon>unclassified sequences</taxon>
        <taxon>metagenomes</taxon>
        <taxon>ecological metagenomes</taxon>
    </lineage>
</organism>
<dbReference type="PANTHER" id="PTHR36115">
    <property type="entry name" value="PROLINE-RICH ANTIGEN HOMOLOG-RELATED"/>
    <property type="match status" value="1"/>
</dbReference>
<evidence type="ECO:0000256" key="5">
    <source>
        <dbReference type="ARBA" id="ARBA00023136"/>
    </source>
</evidence>
<reference evidence="8" key="1">
    <citation type="submission" date="2016-10" db="EMBL/GenBank/DDBJ databases">
        <authorList>
            <person name="de Groot N.N."/>
        </authorList>
    </citation>
    <scope>NUCLEOTIDE SEQUENCE</scope>
</reference>
<evidence type="ECO:0000256" key="4">
    <source>
        <dbReference type="ARBA" id="ARBA00022989"/>
    </source>
</evidence>
<dbReference type="GO" id="GO:0005886">
    <property type="term" value="C:plasma membrane"/>
    <property type="evidence" value="ECO:0007669"/>
    <property type="project" value="UniProtKB-SubCell"/>
</dbReference>
<evidence type="ECO:0000259" key="7">
    <source>
        <dbReference type="Pfam" id="PF06271"/>
    </source>
</evidence>
<sequence length="131" mass="15098">MTSNVSLLRRLGAVFYDICLAFSLIFFVGIVVNAFIGEIGDAFFYLITLPGVYLYFVVSWVKGRQTIGMKAWKFQVVQHNQKNITYQQAFIRSSLGFVSFMLFGLGFLYQLFNKDKLSWHDKISNTLLIKN</sequence>
<keyword evidence="3 6" id="KW-0812">Transmembrane</keyword>
<feature type="domain" description="RDD" evidence="7">
    <location>
        <begin position="6"/>
        <end position="125"/>
    </location>
</feature>
<dbReference type="AlphaFoldDB" id="A0A1W1D8F3"/>
<dbReference type="EMBL" id="FPHR01000006">
    <property type="protein sequence ID" value="SFV76712.1"/>
    <property type="molecule type" value="Genomic_DNA"/>
</dbReference>
<evidence type="ECO:0000256" key="3">
    <source>
        <dbReference type="ARBA" id="ARBA00022692"/>
    </source>
</evidence>
<protein>
    <submittedName>
        <fullName evidence="8">Putative transmembrane protein</fullName>
    </submittedName>
</protein>
<feature type="transmembrane region" description="Helical" evidence="6">
    <location>
        <begin position="42"/>
        <end position="61"/>
    </location>
</feature>
<proteinExistence type="predicted"/>
<evidence type="ECO:0000313" key="8">
    <source>
        <dbReference type="EMBL" id="SFV76712.1"/>
    </source>
</evidence>
<evidence type="ECO:0000256" key="6">
    <source>
        <dbReference type="SAM" id="Phobius"/>
    </source>
</evidence>
<keyword evidence="5 6" id="KW-0472">Membrane</keyword>
<accession>A0A1W1D8F3</accession>
<name>A0A1W1D8F3_9ZZZZ</name>
<evidence type="ECO:0000256" key="2">
    <source>
        <dbReference type="ARBA" id="ARBA00022475"/>
    </source>
</evidence>
<keyword evidence="4 6" id="KW-1133">Transmembrane helix</keyword>
<feature type="transmembrane region" description="Helical" evidence="6">
    <location>
        <begin position="12"/>
        <end position="36"/>
    </location>
</feature>
<dbReference type="PANTHER" id="PTHR36115:SF10">
    <property type="entry name" value="RDD DOMAIN-CONTAINING PROTEIN"/>
    <property type="match status" value="1"/>
</dbReference>
<feature type="transmembrane region" description="Helical" evidence="6">
    <location>
        <begin position="89"/>
        <end position="112"/>
    </location>
</feature>